<dbReference type="PROSITE" id="PS51462">
    <property type="entry name" value="NUDIX"/>
    <property type="match status" value="1"/>
</dbReference>
<name>A0A5E4PR82_9NEOP</name>
<reference evidence="8 9" key="1">
    <citation type="submission" date="2017-07" db="EMBL/GenBank/DDBJ databases">
        <authorList>
            <person name="Talla V."/>
            <person name="Backstrom N."/>
        </authorList>
    </citation>
    <scope>NUCLEOTIDE SEQUENCE [LARGE SCALE GENOMIC DNA]</scope>
</reference>
<accession>A0A5E4PR82</accession>
<dbReference type="GO" id="GO:0046872">
    <property type="term" value="F:metal ion binding"/>
    <property type="evidence" value="ECO:0007669"/>
    <property type="project" value="UniProtKB-KW"/>
</dbReference>
<keyword evidence="4" id="KW-0378">Hydrolase</keyword>
<evidence type="ECO:0000259" key="7">
    <source>
        <dbReference type="PROSITE" id="PS51462"/>
    </source>
</evidence>
<evidence type="ECO:0000256" key="4">
    <source>
        <dbReference type="ARBA" id="ARBA00022801"/>
    </source>
</evidence>
<dbReference type="Gene3D" id="3.90.79.10">
    <property type="entry name" value="Nucleoside Triphosphate Pyrophosphohydrolase"/>
    <property type="match status" value="1"/>
</dbReference>
<keyword evidence="9" id="KW-1185">Reference proteome</keyword>
<evidence type="ECO:0000256" key="5">
    <source>
        <dbReference type="ARBA" id="ARBA00022842"/>
    </source>
</evidence>
<sequence length="218" mass="24463">MASPGYFSLQNIFSVAVRERCVVNLKSFKAPTSKLKHIPTKTAAVLIPICGIEKVPSILYTVRSPNLKNHSGHISFPGGKTVKNETPVETALRETEEEIGLSSSKIDVWGYGPAFPGRNNEIMITPVIGAIPKLTHMDLNVNYSEVSEVFSVPLDVLCNKDNHFHTQFKNNYILPVFVAENYKIWGITAYLTHVFLSCLLPKEIYKNEWMKKKIVLSL</sequence>
<comment type="cofactor">
    <cofactor evidence="2">
        <name>Mg(2+)</name>
        <dbReference type="ChEBI" id="CHEBI:18420"/>
    </cofactor>
</comment>
<dbReference type="PROSITE" id="PS00893">
    <property type="entry name" value="NUDIX_BOX"/>
    <property type="match status" value="1"/>
</dbReference>
<proteinExistence type="predicted"/>
<keyword evidence="6" id="KW-0464">Manganese</keyword>
<comment type="cofactor">
    <cofactor evidence="1">
        <name>Mn(2+)</name>
        <dbReference type="ChEBI" id="CHEBI:29035"/>
    </cofactor>
</comment>
<evidence type="ECO:0000256" key="6">
    <source>
        <dbReference type="ARBA" id="ARBA00023211"/>
    </source>
</evidence>
<dbReference type="SUPFAM" id="SSF55811">
    <property type="entry name" value="Nudix"/>
    <property type="match status" value="1"/>
</dbReference>
<evidence type="ECO:0000256" key="2">
    <source>
        <dbReference type="ARBA" id="ARBA00001946"/>
    </source>
</evidence>
<dbReference type="InterPro" id="IPR015797">
    <property type="entry name" value="NUDIX_hydrolase-like_dom_sf"/>
</dbReference>
<dbReference type="InterPro" id="IPR020084">
    <property type="entry name" value="NUDIX_hydrolase_CS"/>
</dbReference>
<dbReference type="PANTHER" id="PTHR12992">
    <property type="entry name" value="NUDIX HYDROLASE"/>
    <property type="match status" value="1"/>
</dbReference>
<dbReference type="Pfam" id="PF00293">
    <property type="entry name" value="NUDIX"/>
    <property type="match status" value="1"/>
</dbReference>
<dbReference type="Proteomes" id="UP000324832">
    <property type="component" value="Unassembled WGS sequence"/>
</dbReference>
<organism evidence="8 9">
    <name type="scientific">Leptidea sinapis</name>
    <dbReference type="NCBI Taxonomy" id="189913"/>
    <lineage>
        <taxon>Eukaryota</taxon>
        <taxon>Metazoa</taxon>
        <taxon>Ecdysozoa</taxon>
        <taxon>Arthropoda</taxon>
        <taxon>Hexapoda</taxon>
        <taxon>Insecta</taxon>
        <taxon>Pterygota</taxon>
        <taxon>Neoptera</taxon>
        <taxon>Endopterygota</taxon>
        <taxon>Lepidoptera</taxon>
        <taxon>Glossata</taxon>
        <taxon>Ditrysia</taxon>
        <taxon>Papilionoidea</taxon>
        <taxon>Pieridae</taxon>
        <taxon>Dismorphiinae</taxon>
        <taxon>Leptidea</taxon>
    </lineage>
</organism>
<protein>
    <recommendedName>
        <fullName evidence="7">Nudix hydrolase domain-containing protein</fullName>
    </recommendedName>
</protein>
<dbReference type="CDD" id="cd03426">
    <property type="entry name" value="NUDIX_CoAse_Nudt7"/>
    <property type="match status" value="1"/>
</dbReference>
<keyword evidence="3" id="KW-0479">Metal-binding</keyword>
<dbReference type="EMBL" id="FZQP02000360">
    <property type="protein sequence ID" value="VVC88599.1"/>
    <property type="molecule type" value="Genomic_DNA"/>
</dbReference>
<feature type="domain" description="Nudix hydrolase" evidence="7">
    <location>
        <begin position="39"/>
        <end position="179"/>
    </location>
</feature>
<evidence type="ECO:0000256" key="3">
    <source>
        <dbReference type="ARBA" id="ARBA00022723"/>
    </source>
</evidence>
<evidence type="ECO:0000313" key="8">
    <source>
        <dbReference type="EMBL" id="VVC88599.1"/>
    </source>
</evidence>
<dbReference type="InterPro" id="IPR045121">
    <property type="entry name" value="CoAse"/>
</dbReference>
<dbReference type="InterPro" id="IPR000086">
    <property type="entry name" value="NUDIX_hydrolase_dom"/>
</dbReference>
<evidence type="ECO:0000313" key="9">
    <source>
        <dbReference type="Proteomes" id="UP000324832"/>
    </source>
</evidence>
<dbReference type="GO" id="GO:0010945">
    <property type="term" value="F:coenzyme A diphosphatase activity"/>
    <property type="evidence" value="ECO:0007669"/>
    <property type="project" value="InterPro"/>
</dbReference>
<evidence type="ECO:0000256" key="1">
    <source>
        <dbReference type="ARBA" id="ARBA00001936"/>
    </source>
</evidence>
<dbReference type="PANTHER" id="PTHR12992:SF11">
    <property type="entry name" value="MITOCHONDRIAL COENZYME A DIPHOSPHATASE NUDT8"/>
    <property type="match status" value="1"/>
</dbReference>
<gene>
    <name evidence="8" type="ORF">LSINAPIS_LOCUS1933</name>
</gene>
<keyword evidence="5" id="KW-0460">Magnesium</keyword>
<dbReference type="AlphaFoldDB" id="A0A5E4PR82"/>